<protein>
    <submittedName>
        <fullName evidence="1">Uncharacterized protein</fullName>
    </submittedName>
</protein>
<evidence type="ECO:0000313" key="1">
    <source>
        <dbReference type="EMBL" id="KAJ8641737.1"/>
    </source>
</evidence>
<proteinExistence type="predicted"/>
<dbReference type="Proteomes" id="UP001234297">
    <property type="component" value="Chromosome 5"/>
</dbReference>
<sequence>MGECYISRPYGLTFLILNWLIGTLMASIRMWAFFSVAAAILFILPAITHATDYVVGDNNGWTTGFDYSEWAKDKKFRVGDALIFIYSEGYHSVAKVDGKGFTGCSVPPNATVLTSGNDKITLTTTGNKWYICGVSGHCEAGQKLKITVLPKSMIGGPPSPAPEVMVPGFSSAPVPVATPGYLPEDMMNSKLDVPGLGLAMSPMAPAPVETPWYLPGFPWAPTPVEAPGSMPGEEGGEALQTMPTMPPGTWVPPELVWPPAMPPVAGGPWSS</sequence>
<organism evidence="1 2">
    <name type="scientific">Persea americana</name>
    <name type="common">Avocado</name>
    <dbReference type="NCBI Taxonomy" id="3435"/>
    <lineage>
        <taxon>Eukaryota</taxon>
        <taxon>Viridiplantae</taxon>
        <taxon>Streptophyta</taxon>
        <taxon>Embryophyta</taxon>
        <taxon>Tracheophyta</taxon>
        <taxon>Spermatophyta</taxon>
        <taxon>Magnoliopsida</taxon>
        <taxon>Magnoliidae</taxon>
        <taxon>Laurales</taxon>
        <taxon>Lauraceae</taxon>
        <taxon>Persea</taxon>
    </lineage>
</organism>
<dbReference type="EMBL" id="CM056813">
    <property type="protein sequence ID" value="KAJ8641737.1"/>
    <property type="molecule type" value="Genomic_DNA"/>
</dbReference>
<reference evidence="1 2" key="1">
    <citation type="journal article" date="2022" name="Hortic Res">
        <title>A haplotype resolved chromosomal level avocado genome allows analysis of novel avocado genes.</title>
        <authorList>
            <person name="Nath O."/>
            <person name="Fletcher S.J."/>
            <person name="Hayward A."/>
            <person name="Shaw L.M."/>
            <person name="Masouleh A.K."/>
            <person name="Furtado A."/>
            <person name="Henry R.J."/>
            <person name="Mitter N."/>
        </authorList>
    </citation>
    <scope>NUCLEOTIDE SEQUENCE [LARGE SCALE GENOMIC DNA]</scope>
    <source>
        <strain evidence="2">cv. Hass</strain>
    </source>
</reference>
<name>A0ACC2M7W3_PERAE</name>
<gene>
    <name evidence="1" type="ORF">MRB53_018431</name>
</gene>
<accession>A0ACC2M7W3</accession>
<comment type="caution">
    <text evidence="1">The sequence shown here is derived from an EMBL/GenBank/DDBJ whole genome shotgun (WGS) entry which is preliminary data.</text>
</comment>
<evidence type="ECO:0000313" key="2">
    <source>
        <dbReference type="Proteomes" id="UP001234297"/>
    </source>
</evidence>
<keyword evidence="2" id="KW-1185">Reference proteome</keyword>